<gene>
    <name evidence="1" type="ordered locus">Sama_0070</name>
</gene>
<dbReference type="InterPro" id="IPR014710">
    <property type="entry name" value="RmlC-like_jellyroll"/>
</dbReference>
<proteinExistence type="predicted"/>
<dbReference type="Gene3D" id="2.60.120.10">
    <property type="entry name" value="Jelly Rolls"/>
    <property type="match status" value="1"/>
</dbReference>
<evidence type="ECO:0008006" key="3">
    <source>
        <dbReference type="Google" id="ProtNLM"/>
    </source>
</evidence>
<name>A1S1M6_SHEAM</name>
<dbReference type="HOGENOM" id="CLU_1314540_0_0_6"/>
<dbReference type="InterPro" id="IPR010282">
    <property type="entry name" value="Uncharacterised_HutD/Ves"/>
</dbReference>
<dbReference type="EMBL" id="CP000507">
    <property type="protein sequence ID" value="ABL98282.1"/>
    <property type="molecule type" value="Genomic_DNA"/>
</dbReference>
<dbReference type="PANTHER" id="PTHR37943:SF1">
    <property type="entry name" value="PROTEIN VES"/>
    <property type="match status" value="1"/>
</dbReference>
<dbReference type="STRING" id="326297.Sama_0070"/>
<dbReference type="eggNOG" id="COG3758">
    <property type="taxonomic scope" value="Bacteria"/>
</dbReference>
<evidence type="ECO:0000313" key="1">
    <source>
        <dbReference type="EMBL" id="ABL98282.1"/>
    </source>
</evidence>
<protein>
    <recommendedName>
        <fullName evidence="3">HutD-family protein</fullName>
    </recommendedName>
</protein>
<dbReference type="KEGG" id="saz:Sama_0070"/>
<keyword evidence="2" id="KW-1185">Reference proteome</keyword>
<dbReference type="SUPFAM" id="SSF51182">
    <property type="entry name" value="RmlC-like cupins"/>
    <property type="match status" value="1"/>
</dbReference>
<accession>A1S1M6</accession>
<reference evidence="1 2" key="1">
    <citation type="submission" date="2006-12" db="EMBL/GenBank/DDBJ databases">
        <title>Complete sequence of Shewanella amazonensis SB2B.</title>
        <authorList>
            <consortium name="US DOE Joint Genome Institute"/>
            <person name="Copeland A."/>
            <person name="Lucas S."/>
            <person name="Lapidus A."/>
            <person name="Barry K."/>
            <person name="Detter J.C."/>
            <person name="Glavina del Rio T."/>
            <person name="Hammon N."/>
            <person name="Israni S."/>
            <person name="Dalin E."/>
            <person name="Tice H."/>
            <person name="Pitluck S."/>
            <person name="Munk A.C."/>
            <person name="Brettin T."/>
            <person name="Bruce D."/>
            <person name="Han C."/>
            <person name="Tapia R."/>
            <person name="Gilna P."/>
            <person name="Schmutz J."/>
            <person name="Larimer F."/>
            <person name="Land M."/>
            <person name="Hauser L."/>
            <person name="Kyrpides N."/>
            <person name="Mikhailova N."/>
            <person name="Fredrickson J."/>
            <person name="Richardson P."/>
        </authorList>
    </citation>
    <scope>NUCLEOTIDE SEQUENCE [LARGE SCALE GENOMIC DNA]</scope>
    <source>
        <strain evidence="2">ATCC BAA-1098 / SB2B</strain>
    </source>
</reference>
<dbReference type="InterPro" id="IPR011051">
    <property type="entry name" value="RmlC_Cupin_sf"/>
</dbReference>
<dbReference type="Proteomes" id="UP000009175">
    <property type="component" value="Chromosome"/>
</dbReference>
<sequence>MPIHLVAAKDFVTNDWAGGSTTQLLIHPKGSSLAARDFEFRLSCARVEQSGQFSDFSGYDRLLLVLEGAMKLSGNALSEARVQHADSSPWAFDGGLSVHAELTTAVVEDFNLFVPKGRLKLASRQQLAEHQRWHQAAEAGASVYGVFLRSGQVSIGDIQLSSDHPLIISSTPLNLLAEAPSDLVAFAIGCRFPQP</sequence>
<dbReference type="AlphaFoldDB" id="A1S1M6"/>
<dbReference type="RefSeq" id="WP_011758193.1">
    <property type="nucleotide sequence ID" value="NC_008700.1"/>
</dbReference>
<organism evidence="1 2">
    <name type="scientific">Shewanella amazonensis (strain ATCC BAA-1098 / SB2B)</name>
    <dbReference type="NCBI Taxonomy" id="326297"/>
    <lineage>
        <taxon>Bacteria</taxon>
        <taxon>Pseudomonadati</taxon>
        <taxon>Pseudomonadota</taxon>
        <taxon>Gammaproteobacteria</taxon>
        <taxon>Alteromonadales</taxon>
        <taxon>Shewanellaceae</taxon>
        <taxon>Shewanella</taxon>
    </lineage>
</organism>
<dbReference type="PANTHER" id="PTHR37943">
    <property type="entry name" value="PROTEIN VES"/>
    <property type="match status" value="1"/>
</dbReference>
<dbReference type="Pfam" id="PF05962">
    <property type="entry name" value="HutD"/>
    <property type="match status" value="1"/>
</dbReference>
<evidence type="ECO:0000313" key="2">
    <source>
        <dbReference type="Proteomes" id="UP000009175"/>
    </source>
</evidence>